<dbReference type="PANTHER" id="PTHR45663">
    <property type="entry name" value="GEO12009P1"/>
    <property type="match status" value="1"/>
</dbReference>
<evidence type="ECO:0000256" key="4">
    <source>
        <dbReference type="ARBA" id="ARBA00023157"/>
    </source>
</evidence>
<dbReference type="Proteomes" id="UP001065613">
    <property type="component" value="Chromosome"/>
</dbReference>
<dbReference type="GO" id="GO:0015035">
    <property type="term" value="F:protein-disulfide reductase activity"/>
    <property type="evidence" value="ECO:0007669"/>
    <property type="project" value="InterPro"/>
</dbReference>
<feature type="disulfide bond" description="Redox-active" evidence="7">
    <location>
        <begin position="31"/>
        <end position="34"/>
    </location>
</feature>
<dbReference type="PRINTS" id="PR00421">
    <property type="entry name" value="THIOREDOXIN"/>
</dbReference>
<dbReference type="Gene3D" id="3.40.30.10">
    <property type="entry name" value="Glutaredoxin"/>
    <property type="match status" value="1"/>
</dbReference>
<dbReference type="Pfam" id="PF00085">
    <property type="entry name" value="Thioredoxin"/>
    <property type="match status" value="1"/>
</dbReference>
<keyword evidence="5 7" id="KW-0676">Redox-active center</keyword>
<evidence type="ECO:0000256" key="6">
    <source>
        <dbReference type="PIRNR" id="PIRNR000077"/>
    </source>
</evidence>
<evidence type="ECO:0000256" key="5">
    <source>
        <dbReference type="ARBA" id="ARBA00023284"/>
    </source>
</evidence>
<dbReference type="AlphaFoldDB" id="A0A977PUA5"/>
<evidence type="ECO:0000313" key="9">
    <source>
        <dbReference type="EMBL" id="UXE58435.1"/>
    </source>
</evidence>
<evidence type="ECO:0000256" key="7">
    <source>
        <dbReference type="PIRSR" id="PIRSR000077-4"/>
    </source>
</evidence>
<organism evidence="9">
    <name type="scientific">Woronichinia naegeliana WA131</name>
    <dbReference type="NCBI Taxonomy" id="2824559"/>
    <lineage>
        <taxon>Bacteria</taxon>
        <taxon>Bacillati</taxon>
        <taxon>Cyanobacteriota</taxon>
        <taxon>Cyanophyceae</taxon>
        <taxon>Synechococcales</taxon>
        <taxon>Coelosphaeriaceae</taxon>
        <taxon>Woronichinia</taxon>
    </lineage>
</organism>
<keyword evidence="2" id="KW-0813">Transport</keyword>
<dbReference type="EMBL" id="CP073041">
    <property type="protein sequence ID" value="UXE58435.1"/>
    <property type="molecule type" value="Genomic_DNA"/>
</dbReference>
<dbReference type="PANTHER" id="PTHR45663:SF11">
    <property type="entry name" value="GEO12009P1"/>
    <property type="match status" value="1"/>
</dbReference>
<evidence type="ECO:0000259" key="8">
    <source>
        <dbReference type="PROSITE" id="PS51352"/>
    </source>
</evidence>
<dbReference type="InterPro" id="IPR005746">
    <property type="entry name" value="Thioredoxin"/>
</dbReference>
<dbReference type="InterPro" id="IPR036249">
    <property type="entry name" value="Thioredoxin-like_sf"/>
</dbReference>
<evidence type="ECO:0000256" key="2">
    <source>
        <dbReference type="ARBA" id="ARBA00022448"/>
    </source>
</evidence>
<dbReference type="FunFam" id="3.40.30.10:FF:000001">
    <property type="entry name" value="Thioredoxin"/>
    <property type="match status" value="1"/>
</dbReference>
<reference evidence="9" key="1">
    <citation type="submission" date="2021-04" db="EMBL/GenBank/DDBJ databases">
        <title>Genome sequence of Woronichinia naegeliana from Washington state freshwater lake bloom.</title>
        <authorList>
            <person name="Dreher T.W."/>
        </authorList>
    </citation>
    <scope>NUCLEOTIDE SEQUENCE</scope>
    <source>
        <strain evidence="9">WA131</strain>
    </source>
</reference>
<dbReference type="CDD" id="cd02947">
    <property type="entry name" value="TRX_family"/>
    <property type="match status" value="1"/>
</dbReference>
<gene>
    <name evidence="9" type="ORF">KA717_20385</name>
</gene>
<keyword evidence="4 7" id="KW-1015">Disulfide bond</keyword>
<feature type="domain" description="Thioredoxin" evidence="8">
    <location>
        <begin position="1"/>
        <end position="107"/>
    </location>
</feature>
<dbReference type="GO" id="GO:0005829">
    <property type="term" value="C:cytosol"/>
    <property type="evidence" value="ECO:0007669"/>
    <property type="project" value="TreeGrafter"/>
</dbReference>
<dbReference type="GO" id="GO:0045454">
    <property type="term" value="P:cell redox homeostasis"/>
    <property type="evidence" value="ECO:0007669"/>
    <property type="project" value="TreeGrafter"/>
</dbReference>
<evidence type="ECO:0000256" key="1">
    <source>
        <dbReference type="ARBA" id="ARBA00008987"/>
    </source>
</evidence>
<accession>A0A977PUA5</accession>
<dbReference type="PIRSF" id="PIRSF000077">
    <property type="entry name" value="Thioredoxin"/>
    <property type="match status" value="1"/>
</dbReference>
<evidence type="ECO:0000256" key="3">
    <source>
        <dbReference type="ARBA" id="ARBA00022982"/>
    </source>
</evidence>
<dbReference type="InterPro" id="IPR013766">
    <property type="entry name" value="Thioredoxin_domain"/>
</dbReference>
<dbReference type="InterPro" id="IPR017937">
    <property type="entry name" value="Thioredoxin_CS"/>
</dbReference>
<dbReference type="PROSITE" id="PS00194">
    <property type="entry name" value="THIOREDOXIN_1"/>
    <property type="match status" value="1"/>
</dbReference>
<dbReference type="KEGG" id="wna:KA717_20385"/>
<sequence>MSLLEITDTEFEQELSNSNKLVLVYFWADWCGPCRLMAPAIAALANEYSDRLKVLKLSIDPNPKAVAQCSVTGVPALRLFKNKKLLLSHEGAMIKPKLIALLKDYLG</sequence>
<comment type="similarity">
    <text evidence="1 6">Belongs to the thioredoxin family.</text>
</comment>
<keyword evidence="3" id="KW-0249">Electron transport</keyword>
<proteinExistence type="inferred from homology"/>
<protein>
    <recommendedName>
        <fullName evidence="6">Thioredoxin</fullName>
    </recommendedName>
</protein>
<name>A0A977PUA5_9CYAN</name>
<dbReference type="PROSITE" id="PS51352">
    <property type="entry name" value="THIOREDOXIN_2"/>
    <property type="match status" value="1"/>
</dbReference>
<dbReference type="SUPFAM" id="SSF52833">
    <property type="entry name" value="Thioredoxin-like"/>
    <property type="match status" value="1"/>
</dbReference>